<dbReference type="EnsemblMetazoa" id="XM_020004145.1">
    <property type="protein sequence ID" value="XP_019859704.1"/>
    <property type="gene ID" value="LOC109587935"/>
</dbReference>
<dbReference type="AlphaFoldDB" id="A0AAN0JS50"/>
<protein>
    <submittedName>
        <fullName evidence="1">Uncharacterized protein</fullName>
    </submittedName>
</protein>
<reference evidence="2" key="1">
    <citation type="journal article" date="2010" name="Nature">
        <title>The Amphimedon queenslandica genome and the evolution of animal complexity.</title>
        <authorList>
            <person name="Srivastava M."/>
            <person name="Simakov O."/>
            <person name="Chapman J."/>
            <person name="Fahey B."/>
            <person name="Gauthier M.E."/>
            <person name="Mitros T."/>
            <person name="Richards G.S."/>
            <person name="Conaco C."/>
            <person name="Dacre M."/>
            <person name="Hellsten U."/>
            <person name="Larroux C."/>
            <person name="Putnam N.H."/>
            <person name="Stanke M."/>
            <person name="Adamska M."/>
            <person name="Darling A."/>
            <person name="Degnan S.M."/>
            <person name="Oakley T.H."/>
            <person name="Plachetzki D.C."/>
            <person name="Zhai Y."/>
            <person name="Adamski M."/>
            <person name="Calcino A."/>
            <person name="Cummins S.F."/>
            <person name="Goodstein D.M."/>
            <person name="Harris C."/>
            <person name="Jackson D.J."/>
            <person name="Leys S.P."/>
            <person name="Shu S."/>
            <person name="Woodcroft B.J."/>
            <person name="Vervoort M."/>
            <person name="Kosik K.S."/>
            <person name="Manning G."/>
            <person name="Degnan B.M."/>
            <person name="Rokhsar D.S."/>
        </authorList>
    </citation>
    <scope>NUCLEOTIDE SEQUENCE [LARGE SCALE GENOMIC DNA]</scope>
</reference>
<reference evidence="1" key="2">
    <citation type="submission" date="2024-06" db="UniProtKB">
        <authorList>
            <consortium name="EnsemblMetazoa"/>
        </authorList>
    </citation>
    <scope>IDENTIFICATION</scope>
</reference>
<dbReference type="RefSeq" id="XP_019859704.1">
    <property type="nucleotide sequence ID" value="XM_020004145.1"/>
</dbReference>
<proteinExistence type="predicted"/>
<dbReference type="Proteomes" id="UP000007879">
    <property type="component" value="Unassembled WGS sequence"/>
</dbReference>
<dbReference type="GeneID" id="109587935"/>
<sequence>MVKKFHQRGDFNVSVCEGSGSRSVFHLLHINIIAVVADYKKKLFNEKNEDKFCLLLTFTIKWIHSAIKFKNCSYSPSCAFNSQKIWVDYIVLACVDNFSQRTLAALTNSFTVEEAMFNLPHEDTFVGSGGLEKLLKKSTVLNLFISLRNIVVHMKNWIKDCEDFIKLLCELPLSIHTKNSENYITFAVGKNKSEIHIIAEVKLKFKCWHYVFDRDSTILMSL</sequence>
<organism evidence="1 2">
    <name type="scientific">Amphimedon queenslandica</name>
    <name type="common">Sponge</name>
    <dbReference type="NCBI Taxonomy" id="400682"/>
    <lineage>
        <taxon>Eukaryota</taxon>
        <taxon>Metazoa</taxon>
        <taxon>Porifera</taxon>
        <taxon>Demospongiae</taxon>
        <taxon>Heteroscleromorpha</taxon>
        <taxon>Haplosclerida</taxon>
        <taxon>Niphatidae</taxon>
        <taxon>Amphimedon</taxon>
    </lineage>
</organism>
<evidence type="ECO:0000313" key="2">
    <source>
        <dbReference type="Proteomes" id="UP000007879"/>
    </source>
</evidence>
<name>A0AAN0JS50_AMPQE</name>
<keyword evidence="2" id="KW-1185">Reference proteome</keyword>
<accession>A0AAN0JS50</accession>
<evidence type="ECO:0000313" key="1">
    <source>
        <dbReference type="EnsemblMetazoa" id="XP_019859704.1"/>
    </source>
</evidence>
<dbReference type="KEGG" id="aqu:109587935"/>